<dbReference type="PANTHER" id="PTHR47205">
    <property type="entry name" value="OS07G0599000 PROTEIN"/>
    <property type="match status" value="1"/>
</dbReference>
<dbReference type="InterPro" id="IPR044605">
    <property type="entry name" value="At1g26460-like"/>
</dbReference>
<dbReference type="InterPro" id="IPR011990">
    <property type="entry name" value="TPR-like_helical_dom_sf"/>
</dbReference>
<dbReference type="AlphaFoldDB" id="A0AAE1X0Q0"/>
<keyword evidence="1" id="KW-0677">Repeat</keyword>
<evidence type="ECO:0000313" key="3">
    <source>
        <dbReference type="EMBL" id="KAK4403105.1"/>
    </source>
</evidence>
<dbReference type="PROSITE" id="PS51375">
    <property type="entry name" value="PPR"/>
    <property type="match status" value="2"/>
</dbReference>
<reference evidence="3" key="1">
    <citation type="submission" date="2020-06" db="EMBL/GenBank/DDBJ databases">
        <authorList>
            <person name="Li T."/>
            <person name="Hu X."/>
            <person name="Zhang T."/>
            <person name="Song X."/>
            <person name="Zhang H."/>
            <person name="Dai N."/>
            <person name="Sheng W."/>
            <person name="Hou X."/>
            <person name="Wei L."/>
        </authorList>
    </citation>
    <scope>NUCLEOTIDE SEQUENCE</scope>
    <source>
        <strain evidence="3">K16</strain>
        <tissue evidence="3">Leaf</tissue>
    </source>
</reference>
<dbReference type="EMBL" id="JACGWL010000005">
    <property type="protein sequence ID" value="KAK4403105.1"/>
    <property type="molecule type" value="Genomic_DNA"/>
</dbReference>
<sequence>MAAMPFLAKSRLLIRRRTFKCISTCVHLGQEAQLAEPPPSLPPNPASGSPLYKENWRSPIPSASGAEAAALIPVSLGFLRLDSTAQIQSLSQMLDAKSLMDQFADWMTLKRWAHVKQLFELWIRSLDNSGKPNKPDVNLYNHYLRANLMMGTSAGELLDLMAQMDDYGIMPNTASFNLVLKAMQQAGETQAAEKLIARMLQTGKEYRDSSPDDESYDLIVGMLLSTNQIDSALKYIDLTLKSGYMLSMSAFMRCVQSCVNNGRLDTLISIIERCKKMDQNKSLCPPWHICNYIADVAMQSDNSKLTYYALEFMAKWIARGENASPAVLLSVDEGLVVSALGTAGRTYNSRLLDGSWAALKRSLRQKKVPNPESYLAKIYAHANMGNLQKAFSALHEFEVAHGHSNQQDGEGLFSPFYSLNPLVMACCRKGFTTLDMILGSVPNFFVKIEGPNNAVYYQLERLSLADPPYKSIAALNCIILGCANIWDIDRAYQTFNAIDATFGLTPDIHSYNALICAFGKLSKRDEAVKVFQHFVGLGVKPNMTTYSLLIDAHLILRDPEAALSVINDMVHAGYEPSKEILKKVRRRCIREVDYESDDKVESLARQFKIRMGTEVRRDLLFNLQYSTDYS</sequence>
<accession>A0AAE1X0Q0</accession>
<proteinExistence type="predicted"/>
<keyword evidence="4" id="KW-1185">Reference proteome</keyword>
<feature type="repeat" description="PPR" evidence="2">
    <location>
        <begin position="507"/>
        <end position="541"/>
    </location>
</feature>
<evidence type="ECO:0000256" key="2">
    <source>
        <dbReference type="PROSITE-ProRule" id="PRU00708"/>
    </source>
</evidence>
<dbReference type="Pfam" id="PF13812">
    <property type="entry name" value="PPR_3"/>
    <property type="match status" value="1"/>
</dbReference>
<dbReference type="Gene3D" id="1.25.40.10">
    <property type="entry name" value="Tetratricopeptide repeat domain"/>
    <property type="match status" value="2"/>
</dbReference>
<dbReference type="Pfam" id="PF13041">
    <property type="entry name" value="PPR_2"/>
    <property type="match status" value="1"/>
</dbReference>
<comment type="caution">
    <text evidence="3">The sequence shown here is derived from an EMBL/GenBank/DDBJ whole genome shotgun (WGS) entry which is preliminary data.</text>
</comment>
<reference evidence="3" key="2">
    <citation type="journal article" date="2024" name="Plant">
        <title>Genomic evolution and insights into agronomic trait innovations of Sesamum species.</title>
        <authorList>
            <person name="Miao H."/>
            <person name="Wang L."/>
            <person name="Qu L."/>
            <person name="Liu H."/>
            <person name="Sun Y."/>
            <person name="Le M."/>
            <person name="Wang Q."/>
            <person name="Wei S."/>
            <person name="Zheng Y."/>
            <person name="Lin W."/>
            <person name="Duan Y."/>
            <person name="Cao H."/>
            <person name="Xiong S."/>
            <person name="Wang X."/>
            <person name="Wei L."/>
            <person name="Li C."/>
            <person name="Ma Q."/>
            <person name="Ju M."/>
            <person name="Zhao R."/>
            <person name="Li G."/>
            <person name="Mu C."/>
            <person name="Tian Q."/>
            <person name="Mei H."/>
            <person name="Zhang T."/>
            <person name="Gao T."/>
            <person name="Zhang H."/>
        </authorList>
    </citation>
    <scope>NUCLEOTIDE SEQUENCE</scope>
    <source>
        <strain evidence="3">K16</strain>
    </source>
</reference>
<evidence type="ECO:0000313" key="4">
    <source>
        <dbReference type="Proteomes" id="UP001289374"/>
    </source>
</evidence>
<protein>
    <submittedName>
        <fullName evidence="3">Pentatricopeptide repeat-containing protein, mitochondrial</fullName>
    </submittedName>
</protein>
<evidence type="ECO:0000256" key="1">
    <source>
        <dbReference type="ARBA" id="ARBA00022737"/>
    </source>
</evidence>
<name>A0AAE1X0Q0_9LAMI</name>
<gene>
    <name evidence="3" type="ORF">Sango_1051200</name>
</gene>
<feature type="repeat" description="PPR" evidence="2">
    <location>
        <begin position="542"/>
        <end position="576"/>
    </location>
</feature>
<dbReference type="InterPro" id="IPR002885">
    <property type="entry name" value="PPR_rpt"/>
</dbReference>
<dbReference type="Proteomes" id="UP001289374">
    <property type="component" value="Unassembled WGS sequence"/>
</dbReference>
<dbReference type="NCBIfam" id="TIGR00756">
    <property type="entry name" value="PPR"/>
    <property type="match status" value="2"/>
</dbReference>
<dbReference type="PANTHER" id="PTHR47205:SF1">
    <property type="entry name" value="OS07G0599000 PROTEIN"/>
    <property type="match status" value="1"/>
</dbReference>
<organism evidence="3 4">
    <name type="scientific">Sesamum angolense</name>
    <dbReference type="NCBI Taxonomy" id="2727404"/>
    <lineage>
        <taxon>Eukaryota</taxon>
        <taxon>Viridiplantae</taxon>
        <taxon>Streptophyta</taxon>
        <taxon>Embryophyta</taxon>
        <taxon>Tracheophyta</taxon>
        <taxon>Spermatophyta</taxon>
        <taxon>Magnoliopsida</taxon>
        <taxon>eudicotyledons</taxon>
        <taxon>Gunneridae</taxon>
        <taxon>Pentapetalae</taxon>
        <taxon>asterids</taxon>
        <taxon>lamiids</taxon>
        <taxon>Lamiales</taxon>
        <taxon>Pedaliaceae</taxon>
        <taxon>Sesamum</taxon>
    </lineage>
</organism>